<dbReference type="InterPro" id="IPR009057">
    <property type="entry name" value="Homeodomain-like_sf"/>
</dbReference>
<gene>
    <name evidence="4" type="ORF">BDW59DRAFT_123636</name>
</gene>
<comment type="caution">
    <text evidence="4">The sequence shown here is derived from an EMBL/GenBank/DDBJ whole genome shotgun (WGS) entry which is preliminary data.</text>
</comment>
<feature type="domain" description="HTH myb-type" evidence="3">
    <location>
        <begin position="425"/>
        <end position="478"/>
    </location>
</feature>
<feature type="compositionally biased region" description="Polar residues" evidence="1">
    <location>
        <begin position="173"/>
        <end position="186"/>
    </location>
</feature>
<feature type="compositionally biased region" description="Polar residues" evidence="1">
    <location>
        <begin position="203"/>
        <end position="217"/>
    </location>
</feature>
<proteinExistence type="predicted"/>
<feature type="domain" description="Myb-like" evidence="2">
    <location>
        <begin position="425"/>
        <end position="474"/>
    </location>
</feature>
<sequence>MLPRVQFCEPLTPRSCFAKSPAGSQITRNAGSAARDQSPGGDASVLLHPLPPRPPSPLDKDNEHDPECEISRQDDKYSAPGASEARAPVISSAVVSPRATVDGRHPSDQSKISDSGHLSSMHPYASEQLPASDVNGFTIRDDERTTRWDMQSLTTQGRLAAPERFHREKQSRAPDQSQFETPNQDSIADLKRSPDAHEPLQGSPCQSNPPRATNGQRASAVEQDLSKVTNVTVVVPRKAGLSNYDVDKFMLSEDCDDSDDLDYESETSSHHAPFLGPKRHNQNPAAEKRLKPKNGISKQPKCHPPSQHYPASFSKPRKIANPGAVQPIPKCLSRSEYFTSALDNDSNSSSDQHSSFDPESVERIPIQGYLELSVHDNATSLVLKGTLPGLRGMPSAASPRRNHNAIVDALPAAPSRTGGQVHRRTQRRKRDLFTKEEDEQIVALKQQGYTWKDMERFFPERKYTALQSRWSRCLRGKAGSKGWIRN</sequence>
<evidence type="ECO:0000313" key="4">
    <source>
        <dbReference type="EMBL" id="KAL2831682.1"/>
    </source>
</evidence>
<dbReference type="PROSITE" id="PS51294">
    <property type="entry name" value="HTH_MYB"/>
    <property type="match status" value="1"/>
</dbReference>
<evidence type="ECO:0000259" key="2">
    <source>
        <dbReference type="PROSITE" id="PS50090"/>
    </source>
</evidence>
<feature type="region of interest" description="Disordered" evidence="1">
    <location>
        <begin position="14"/>
        <end position="326"/>
    </location>
</feature>
<feature type="compositionally biased region" description="Basic and acidic residues" evidence="1">
    <location>
        <begin position="58"/>
        <end position="77"/>
    </location>
</feature>
<organism evidence="4 5">
    <name type="scientific">Aspergillus cavernicola</name>
    <dbReference type="NCBI Taxonomy" id="176166"/>
    <lineage>
        <taxon>Eukaryota</taxon>
        <taxon>Fungi</taxon>
        <taxon>Dikarya</taxon>
        <taxon>Ascomycota</taxon>
        <taxon>Pezizomycotina</taxon>
        <taxon>Eurotiomycetes</taxon>
        <taxon>Eurotiomycetidae</taxon>
        <taxon>Eurotiales</taxon>
        <taxon>Aspergillaceae</taxon>
        <taxon>Aspergillus</taxon>
        <taxon>Aspergillus subgen. Nidulantes</taxon>
    </lineage>
</organism>
<feature type="compositionally biased region" description="Polar residues" evidence="1">
    <location>
        <begin position="148"/>
        <end position="157"/>
    </location>
</feature>
<feature type="compositionally biased region" description="Polar residues" evidence="1">
    <location>
        <begin position="109"/>
        <end position="118"/>
    </location>
</feature>
<evidence type="ECO:0000313" key="5">
    <source>
        <dbReference type="Proteomes" id="UP001610335"/>
    </source>
</evidence>
<evidence type="ECO:0008006" key="6">
    <source>
        <dbReference type="Google" id="ProtNLM"/>
    </source>
</evidence>
<evidence type="ECO:0000259" key="3">
    <source>
        <dbReference type="PROSITE" id="PS51294"/>
    </source>
</evidence>
<dbReference type="InterPro" id="IPR017930">
    <property type="entry name" value="Myb_dom"/>
</dbReference>
<feature type="compositionally biased region" description="Basic and acidic residues" evidence="1">
    <location>
        <begin position="188"/>
        <end position="198"/>
    </location>
</feature>
<reference evidence="4 5" key="1">
    <citation type="submission" date="2024-07" db="EMBL/GenBank/DDBJ databases">
        <title>Section-level genome sequencing and comparative genomics of Aspergillus sections Usti and Cavernicolus.</title>
        <authorList>
            <consortium name="Lawrence Berkeley National Laboratory"/>
            <person name="Nybo J.L."/>
            <person name="Vesth T.C."/>
            <person name="Theobald S."/>
            <person name="Frisvad J.C."/>
            <person name="Larsen T.O."/>
            <person name="Kjaerboelling I."/>
            <person name="Rothschild-Mancinelli K."/>
            <person name="Lyhne E.K."/>
            <person name="Kogle M.E."/>
            <person name="Barry K."/>
            <person name="Clum A."/>
            <person name="Na H."/>
            <person name="Ledsgaard L."/>
            <person name="Lin J."/>
            <person name="Lipzen A."/>
            <person name="Kuo A."/>
            <person name="Riley R."/>
            <person name="Mondo S."/>
            <person name="LaButti K."/>
            <person name="Haridas S."/>
            <person name="Pangalinan J."/>
            <person name="Salamov A.A."/>
            <person name="Simmons B.A."/>
            <person name="Magnuson J.K."/>
            <person name="Chen J."/>
            <person name="Drula E."/>
            <person name="Henrissat B."/>
            <person name="Wiebenga A."/>
            <person name="Lubbers R.J."/>
            <person name="Gomes A.C."/>
            <person name="Makela M.R."/>
            <person name="Stajich J."/>
            <person name="Grigoriev I.V."/>
            <person name="Mortensen U.H."/>
            <person name="De vries R.P."/>
            <person name="Baker S.E."/>
            <person name="Andersen M.R."/>
        </authorList>
    </citation>
    <scope>NUCLEOTIDE SEQUENCE [LARGE SCALE GENOMIC DNA]</scope>
    <source>
        <strain evidence="4 5">CBS 600.67</strain>
    </source>
</reference>
<dbReference type="PROSITE" id="PS50090">
    <property type="entry name" value="MYB_LIKE"/>
    <property type="match status" value="1"/>
</dbReference>
<evidence type="ECO:0000256" key="1">
    <source>
        <dbReference type="SAM" id="MobiDB-lite"/>
    </source>
</evidence>
<dbReference type="EMBL" id="JBFXLS010000008">
    <property type="protein sequence ID" value="KAL2831682.1"/>
    <property type="molecule type" value="Genomic_DNA"/>
</dbReference>
<feature type="compositionally biased region" description="Acidic residues" evidence="1">
    <location>
        <begin position="253"/>
        <end position="265"/>
    </location>
</feature>
<feature type="compositionally biased region" description="Basic and acidic residues" evidence="1">
    <location>
        <begin position="161"/>
        <end position="172"/>
    </location>
</feature>
<dbReference type="Gene3D" id="1.10.10.60">
    <property type="entry name" value="Homeodomain-like"/>
    <property type="match status" value="1"/>
</dbReference>
<name>A0ABR4IV83_9EURO</name>
<dbReference type="SUPFAM" id="SSF46689">
    <property type="entry name" value="Homeodomain-like"/>
    <property type="match status" value="1"/>
</dbReference>
<keyword evidence="5" id="KW-1185">Reference proteome</keyword>
<protein>
    <recommendedName>
        <fullName evidence="6">Myb-like domain-containing protein</fullName>
    </recommendedName>
</protein>
<accession>A0ABR4IV83</accession>
<dbReference type="InterPro" id="IPR001005">
    <property type="entry name" value="SANT/Myb"/>
</dbReference>
<dbReference type="Proteomes" id="UP001610335">
    <property type="component" value="Unassembled WGS sequence"/>
</dbReference>